<evidence type="ECO:0000313" key="1">
    <source>
        <dbReference type="EMBL" id="RJO72173.1"/>
    </source>
</evidence>
<reference evidence="1 2" key="1">
    <citation type="submission" date="2018-09" db="EMBL/GenBank/DDBJ databases">
        <title>YIM PH21274 draft genome.</title>
        <authorList>
            <person name="Miao C."/>
        </authorList>
    </citation>
    <scope>NUCLEOTIDE SEQUENCE [LARGE SCALE GENOMIC DNA]</scope>
    <source>
        <strain evidence="1 2">YIM PH 21724</strain>
    </source>
</reference>
<dbReference type="EMBL" id="QZFU01000029">
    <property type="protein sequence ID" value="RJO72173.1"/>
    <property type="molecule type" value="Genomic_DNA"/>
</dbReference>
<evidence type="ECO:0000313" key="2">
    <source>
        <dbReference type="Proteomes" id="UP000266677"/>
    </source>
</evidence>
<protein>
    <submittedName>
        <fullName evidence="1">Uncharacterized protein</fullName>
    </submittedName>
</protein>
<sequence length="241" mass="26574">MRGFSRFPLAFVLYPRCLLELNQCGYLGSYAAFFQSPTIGFSGFFLFSLFLGRFAPLVLAPYSQRNTVQIPNYILALLFPRQLESEFHITGLFLSQAERPEHGSGFFPFLIADQIQVSSQFLVSLVEPVGIGYSTDLTILPQLLCLGSNIFIQLLTHPCGLLALPGLLLFPGLPSVLGPFSGFDPAALGGFPELWPSCPKQLGTLLRLNDLPNMFESLPCAFRAVQLVGSHQFELLARLPL</sequence>
<dbReference type="Proteomes" id="UP000266677">
    <property type="component" value="Unassembled WGS sequence"/>
</dbReference>
<gene>
    <name evidence="1" type="ORF">D5S18_23695</name>
</gene>
<accession>A0A3A4JYC0</accession>
<name>A0A3A4JYC0_9NOCA</name>
<proteinExistence type="predicted"/>
<organism evidence="1 2">
    <name type="scientific">Nocardia panacis</name>
    <dbReference type="NCBI Taxonomy" id="2340916"/>
    <lineage>
        <taxon>Bacteria</taxon>
        <taxon>Bacillati</taxon>
        <taxon>Actinomycetota</taxon>
        <taxon>Actinomycetes</taxon>
        <taxon>Mycobacteriales</taxon>
        <taxon>Nocardiaceae</taxon>
        <taxon>Nocardia</taxon>
    </lineage>
</organism>
<dbReference type="AlphaFoldDB" id="A0A3A4JYC0"/>
<comment type="caution">
    <text evidence="1">The sequence shown here is derived from an EMBL/GenBank/DDBJ whole genome shotgun (WGS) entry which is preliminary data.</text>
</comment>
<keyword evidence="2" id="KW-1185">Reference proteome</keyword>